<sequence>MYPGGVCMNCMGVGQVLSKNWATTLFTGEPKTGRETSSGVLATRIHDLGSKVASTVVHNLNIGLRELLVAVLWKAFSLAQSYSRGSLLLRTKYRPSMVTRWGPVSAINMVLMLKLERTLHRSIYLLRPIGLHGMDEQSV</sequence>
<dbReference type="EMBL" id="JAYMYQ010000006">
    <property type="protein sequence ID" value="KAK7323320.1"/>
    <property type="molecule type" value="Genomic_DNA"/>
</dbReference>
<dbReference type="AlphaFoldDB" id="A0AAN9KSZ8"/>
<proteinExistence type="predicted"/>
<gene>
    <name evidence="1" type="ORF">VNO77_26788</name>
</gene>
<comment type="caution">
    <text evidence="1">The sequence shown here is derived from an EMBL/GenBank/DDBJ whole genome shotgun (WGS) entry which is preliminary data.</text>
</comment>
<accession>A0AAN9KSZ8</accession>
<reference evidence="1 2" key="1">
    <citation type="submission" date="2024-01" db="EMBL/GenBank/DDBJ databases">
        <title>The genomes of 5 underutilized Papilionoideae crops provide insights into root nodulation and disease resistanc.</title>
        <authorList>
            <person name="Jiang F."/>
        </authorList>
    </citation>
    <scope>NUCLEOTIDE SEQUENCE [LARGE SCALE GENOMIC DNA]</scope>
    <source>
        <strain evidence="1">LVBAO_FW01</strain>
        <tissue evidence="1">Leaves</tissue>
    </source>
</reference>
<dbReference type="Proteomes" id="UP001367508">
    <property type="component" value="Unassembled WGS sequence"/>
</dbReference>
<organism evidence="1 2">
    <name type="scientific">Canavalia gladiata</name>
    <name type="common">Sword bean</name>
    <name type="synonym">Dolichos gladiatus</name>
    <dbReference type="NCBI Taxonomy" id="3824"/>
    <lineage>
        <taxon>Eukaryota</taxon>
        <taxon>Viridiplantae</taxon>
        <taxon>Streptophyta</taxon>
        <taxon>Embryophyta</taxon>
        <taxon>Tracheophyta</taxon>
        <taxon>Spermatophyta</taxon>
        <taxon>Magnoliopsida</taxon>
        <taxon>eudicotyledons</taxon>
        <taxon>Gunneridae</taxon>
        <taxon>Pentapetalae</taxon>
        <taxon>rosids</taxon>
        <taxon>fabids</taxon>
        <taxon>Fabales</taxon>
        <taxon>Fabaceae</taxon>
        <taxon>Papilionoideae</taxon>
        <taxon>50 kb inversion clade</taxon>
        <taxon>NPAAA clade</taxon>
        <taxon>indigoferoid/millettioid clade</taxon>
        <taxon>Phaseoleae</taxon>
        <taxon>Canavalia</taxon>
    </lineage>
</organism>
<keyword evidence="2" id="KW-1185">Reference proteome</keyword>
<protein>
    <submittedName>
        <fullName evidence="1">Uncharacterized protein</fullName>
    </submittedName>
</protein>
<name>A0AAN9KSZ8_CANGL</name>
<evidence type="ECO:0000313" key="2">
    <source>
        <dbReference type="Proteomes" id="UP001367508"/>
    </source>
</evidence>
<evidence type="ECO:0000313" key="1">
    <source>
        <dbReference type="EMBL" id="KAK7323320.1"/>
    </source>
</evidence>